<reference evidence="3" key="1">
    <citation type="submission" date="2024-01" db="EMBL/GenBank/DDBJ databases">
        <title>The first autotrophic representatives of the genus Thermodesulfovibrio.</title>
        <authorList>
            <person name="Maltseva A.I."/>
            <person name="Elcheninov A.G."/>
            <person name="Kublanov I.V."/>
            <person name="Lebedinsky A.V."/>
            <person name="Frolov E.N."/>
        </authorList>
    </citation>
    <scope>NUCLEOTIDE SEQUENCE</scope>
    <source>
        <strain evidence="3">3907-1M</strain>
    </source>
</reference>
<evidence type="ECO:0000313" key="3">
    <source>
        <dbReference type="EMBL" id="XCH46276.1"/>
    </source>
</evidence>
<accession>A0AAU8GW43</accession>
<comment type="similarity">
    <text evidence="1">Belongs to the universal stress protein A family.</text>
</comment>
<dbReference type="Gene3D" id="3.40.50.620">
    <property type="entry name" value="HUPs"/>
    <property type="match status" value="2"/>
</dbReference>
<dbReference type="KEGG" id="taut:V4D30_07995"/>
<dbReference type="SUPFAM" id="SSF52402">
    <property type="entry name" value="Adenine nucleotide alpha hydrolases-like"/>
    <property type="match status" value="2"/>
</dbReference>
<dbReference type="PRINTS" id="PR01438">
    <property type="entry name" value="UNVRSLSTRESS"/>
</dbReference>
<feature type="domain" description="UspA" evidence="2">
    <location>
        <begin position="161"/>
        <end position="294"/>
    </location>
</feature>
<evidence type="ECO:0000256" key="1">
    <source>
        <dbReference type="ARBA" id="ARBA00008791"/>
    </source>
</evidence>
<sequence>MYEKIVYPIKFEEFSMDILKCLLNFKKVGTKEIILIHIIDVSKIPMEKYAGYDLDFVKTLSEIAEKKMEEALELISESGLSSKKFITVGVPYREILKVAEQEKVSLIVSGRQRKGILGEIFIGSNTDKIIRYGNVPVYVPKYPACFSGNTAACKRYCENPFRKILYPTDWSDCAESAIEYISGLKNLIEEVVVAHIMDEKSMKLQSVEKIKEFERMDREKLENVKLKLEREGFRVKTHLYIGKPSAEIIKLAKQEDVTCIVMGAHGKGFIEGILWGSVSRNIVEYSDRSVLVVKGGVC</sequence>
<evidence type="ECO:0000259" key="2">
    <source>
        <dbReference type="Pfam" id="PF00582"/>
    </source>
</evidence>
<dbReference type="InterPro" id="IPR006015">
    <property type="entry name" value="Universal_stress_UspA"/>
</dbReference>
<organism evidence="3">
    <name type="scientific">Thermodesulfovibrio autotrophicus</name>
    <dbReference type="NCBI Taxonomy" id="3118333"/>
    <lineage>
        <taxon>Bacteria</taxon>
        <taxon>Pseudomonadati</taxon>
        <taxon>Nitrospirota</taxon>
        <taxon>Thermodesulfovibrionia</taxon>
        <taxon>Thermodesulfovibrionales</taxon>
        <taxon>Thermodesulfovibrionaceae</taxon>
        <taxon>Thermodesulfovibrio</taxon>
    </lineage>
</organism>
<protein>
    <submittedName>
        <fullName evidence="3">Universal stress protein</fullName>
    </submittedName>
</protein>
<dbReference type="CDD" id="cd00293">
    <property type="entry name" value="USP-like"/>
    <property type="match status" value="2"/>
</dbReference>
<proteinExistence type="inferred from homology"/>
<gene>
    <name evidence="3" type="ORF">V4D30_07995</name>
</gene>
<dbReference type="PANTHER" id="PTHR46268:SF22">
    <property type="entry name" value="SENSOR PROTEIN KDPD-RELATED"/>
    <property type="match status" value="1"/>
</dbReference>
<dbReference type="RefSeq" id="WP_353683814.1">
    <property type="nucleotide sequence ID" value="NZ_CP144373.1"/>
</dbReference>
<dbReference type="InterPro" id="IPR014729">
    <property type="entry name" value="Rossmann-like_a/b/a_fold"/>
</dbReference>
<dbReference type="PANTHER" id="PTHR46268">
    <property type="entry name" value="STRESS RESPONSE PROTEIN NHAX"/>
    <property type="match status" value="1"/>
</dbReference>
<dbReference type="EMBL" id="CP144373">
    <property type="protein sequence ID" value="XCH46276.1"/>
    <property type="molecule type" value="Genomic_DNA"/>
</dbReference>
<dbReference type="AlphaFoldDB" id="A0AAU8GW43"/>
<dbReference type="InterPro" id="IPR006016">
    <property type="entry name" value="UspA"/>
</dbReference>
<name>A0AAU8GW43_9BACT</name>
<dbReference type="Pfam" id="PF00582">
    <property type="entry name" value="Usp"/>
    <property type="match status" value="2"/>
</dbReference>
<feature type="domain" description="UspA" evidence="2">
    <location>
        <begin position="1"/>
        <end position="139"/>
    </location>
</feature>